<accession>A0A9K3KXK9</accession>
<keyword evidence="4" id="KW-1185">Reference proteome</keyword>
<dbReference type="EMBL" id="JAGRRH010000018">
    <property type="protein sequence ID" value="KAG7351219.1"/>
    <property type="molecule type" value="Genomic_DNA"/>
</dbReference>
<organism evidence="3 4">
    <name type="scientific">Nitzschia inconspicua</name>
    <dbReference type="NCBI Taxonomy" id="303405"/>
    <lineage>
        <taxon>Eukaryota</taxon>
        <taxon>Sar</taxon>
        <taxon>Stramenopiles</taxon>
        <taxon>Ochrophyta</taxon>
        <taxon>Bacillariophyta</taxon>
        <taxon>Bacillariophyceae</taxon>
        <taxon>Bacillariophycidae</taxon>
        <taxon>Bacillariales</taxon>
        <taxon>Bacillariaceae</taxon>
        <taxon>Nitzschia</taxon>
    </lineage>
</organism>
<feature type="region of interest" description="Disordered" evidence="1">
    <location>
        <begin position="92"/>
        <end position="119"/>
    </location>
</feature>
<dbReference type="PANTHER" id="PTHR22849">
    <property type="entry name" value="WDSAM1 PROTEIN"/>
    <property type="match status" value="1"/>
</dbReference>
<dbReference type="SMART" id="SM00504">
    <property type="entry name" value="Ubox"/>
    <property type="match status" value="1"/>
</dbReference>
<name>A0A9K3KXK9_9STRA</name>
<dbReference type="Proteomes" id="UP000693970">
    <property type="component" value="Unassembled WGS sequence"/>
</dbReference>
<evidence type="ECO:0000313" key="4">
    <source>
        <dbReference type="Proteomes" id="UP000693970"/>
    </source>
</evidence>
<dbReference type="GO" id="GO:0061630">
    <property type="term" value="F:ubiquitin protein ligase activity"/>
    <property type="evidence" value="ECO:0007669"/>
    <property type="project" value="InterPro"/>
</dbReference>
<proteinExistence type="predicted"/>
<reference evidence="3" key="1">
    <citation type="journal article" date="2021" name="Sci. Rep.">
        <title>Diploid genomic architecture of Nitzschia inconspicua, an elite biomass production diatom.</title>
        <authorList>
            <person name="Oliver A."/>
            <person name="Podell S."/>
            <person name="Pinowska A."/>
            <person name="Traller J.C."/>
            <person name="Smith S.R."/>
            <person name="McClure R."/>
            <person name="Beliaev A."/>
            <person name="Bohutskyi P."/>
            <person name="Hill E.A."/>
            <person name="Rabines A."/>
            <person name="Zheng H."/>
            <person name="Allen L.Z."/>
            <person name="Kuo A."/>
            <person name="Grigoriev I.V."/>
            <person name="Allen A.E."/>
            <person name="Hazlebeck D."/>
            <person name="Allen E.E."/>
        </authorList>
    </citation>
    <scope>NUCLEOTIDE SEQUENCE</scope>
    <source>
        <strain evidence="3">Hildebrandi</strain>
    </source>
</reference>
<dbReference type="PROSITE" id="PS51698">
    <property type="entry name" value="U_BOX"/>
    <property type="match status" value="1"/>
</dbReference>
<sequence length="207" mass="23326">MNNQLSFSRPPPHFVCPFTKTVLKEPILSLTTGISYERSAIQAWQALRGNQCPVTGQHLGFLVANKALKAEINDWKQQIKGFRRIQRGSPTTYFLTNSKDSPQSTASDGEKEKRRKEDLRQHVAARNKIMFDMVDKMVQTFTDAGMSAYISRVMDGKDKHSAKTTPTSSLPALNALIEDATTTRYQYNVENTSIFRRGPTMNHSNSP</sequence>
<feature type="domain" description="U-box" evidence="2">
    <location>
        <begin position="9"/>
        <end position="82"/>
    </location>
</feature>
<evidence type="ECO:0000256" key="1">
    <source>
        <dbReference type="SAM" id="MobiDB-lite"/>
    </source>
</evidence>
<evidence type="ECO:0000313" key="3">
    <source>
        <dbReference type="EMBL" id="KAG7351219.1"/>
    </source>
</evidence>
<reference evidence="3" key="2">
    <citation type="submission" date="2021-04" db="EMBL/GenBank/DDBJ databases">
        <authorList>
            <person name="Podell S."/>
        </authorList>
    </citation>
    <scope>NUCLEOTIDE SEQUENCE</scope>
    <source>
        <strain evidence="3">Hildebrandi</strain>
    </source>
</reference>
<dbReference type="InterPro" id="IPR003613">
    <property type="entry name" value="Ubox_domain"/>
</dbReference>
<dbReference type="Pfam" id="PF04564">
    <property type="entry name" value="U-box"/>
    <property type="match status" value="1"/>
</dbReference>
<dbReference type="PANTHER" id="PTHR22849:SF163">
    <property type="entry name" value="U-BOX DOMAIN-CONTAINING PROTEIN"/>
    <property type="match status" value="1"/>
</dbReference>
<feature type="compositionally biased region" description="Basic and acidic residues" evidence="1">
    <location>
        <begin position="108"/>
        <end position="119"/>
    </location>
</feature>
<comment type="caution">
    <text evidence="3">The sequence shown here is derived from an EMBL/GenBank/DDBJ whole genome shotgun (WGS) entry which is preliminary data.</text>
</comment>
<evidence type="ECO:0000259" key="2">
    <source>
        <dbReference type="PROSITE" id="PS51698"/>
    </source>
</evidence>
<dbReference type="InterPro" id="IPR045185">
    <property type="entry name" value="PUB22/23/24-like"/>
</dbReference>
<dbReference type="AlphaFoldDB" id="A0A9K3KXK9"/>
<dbReference type="OrthoDB" id="2016400at2759"/>
<gene>
    <name evidence="3" type="ORF">IV203_010579</name>
</gene>
<protein>
    <submittedName>
        <fullName evidence="3">U-box domain containing protein</fullName>
    </submittedName>
</protein>
<feature type="compositionally biased region" description="Polar residues" evidence="1">
    <location>
        <begin position="92"/>
        <end position="107"/>
    </location>
</feature>
<dbReference type="GO" id="GO:0016567">
    <property type="term" value="P:protein ubiquitination"/>
    <property type="evidence" value="ECO:0007669"/>
    <property type="project" value="InterPro"/>
</dbReference>